<dbReference type="Gene3D" id="3.90.550.10">
    <property type="entry name" value="Spore Coat Polysaccharide Biosynthesis Protein SpsA, Chain A"/>
    <property type="match status" value="1"/>
</dbReference>
<dbReference type="Pfam" id="PF00535">
    <property type="entry name" value="Glycos_transf_2"/>
    <property type="match status" value="1"/>
</dbReference>
<dbReference type="RefSeq" id="WP_107383625.1">
    <property type="nucleotide sequence ID" value="NZ_JBLZHW010000001.1"/>
</dbReference>
<dbReference type="InterPro" id="IPR001173">
    <property type="entry name" value="Glyco_trans_2-like"/>
</dbReference>
<dbReference type="SUPFAM" id="SSF53448">
    <property type="entry name" value="Nucleotide-diphospho-sugar transferases"/>
    <property type="match status" value="1"/>
</dbReference>
<gene>
    <name evidence="3" type="ORF">BUY34_08000</name>
</gene>
<dbReference type="GO" id="GO:0016758">
    <property type="term" value="F:hexosyltransferase activity"/>
    <property type="evidence" value="ECO:0007669"/>
    <property type="project" value="UniProtKB-ARBA"/>
</dbReference>
<accession>A0A2T4LRT4</accession>
<dbReference type="PANTHER" id="PTHR22916:SF3">
    <property type="entry name" value="UDP-GLCNAC:BETAGAL BETA-1,3-N-ACETYLGLUCOSAMINYLTRANSFERASE-LIKE PROTEIN 1"/>
    <property type="match status" value="1"/>
</dbReference>
<comment type="similarity">
    <text evidence="1">Belongs to the glycosyltransferase 2 family.</text>
</comment>
<keyword evidence="3" id="KW-0808">Transferase</keyword>
<evidence type="ECO:0000256" key="1">
    <source>
        <dbReference type="ARBA" id="ARBA00006739"/>
    </source>
</evidence>
<dbReference type="InterPro" id="IPR029044">
    <property type="entry name" value="Nucleotide-diphossugar_trans"/>
</dbReference>
<dbReference type="Proteomes" id="UP000241208">
    <property type="component" value="Unassembled WGS sequence"/>
</dbReference>
<dbReference type="PANTHER" id="PTHR22916">
    <property type="entry name" value="GLYCOSYLTRANSFERASE"/>
    <property type="match status" value="1"/>
</dbReference>
<dbReference type="AlphaFoldDB" id="A0A2T4LRT4"/>
<evidence type="ECO:0000313" key="3">
    <source>
        <dbReference type="EMBL" id="PTF66064.1"/>
    </source>
</evidence>
<protein>
    <submittedName>
        <fullName evidence="3">Glycosyltransferase family 2 protein</fullName>
    </submittedName>
</protein>
<name>A0A2T4LRT4_9STAP</name>
<feature type="domain" description="Glycosyltransferase 2-like" evidence="2">
    <location>
        <begin position="7"/>
        <end position="135"/>
    </location>
</feature>
<comment type="caution">
    <text evidence="3">The sequence shown here is derived from an EMBL/GenBank/DDBJ whole genome shotgun (WGS) entry which is preliminary data.</text>
</comment>
<evidence type="ECO:0000259" key="2">
    <source>
        <dbReference type="Pfam" id="PF00535"/>
    </source>
</evidence>
<organism evidence="3 4">
    <name type="scientific">Staphylococcus cohnii</name>
    <dbReference type="NCBI Taxonomy" id="29382"/>
    <lineage>
        <taxon>Bacteria</taxon>
        <taxon>Bacillati</taxon>
        <taxon>Bacillota</taxon>
        <taxon>Bacilli</taxon>
        <taxon>Bacillales</taxon>
        <taxon>Staphylococcaceae</taxon>
        <taxon>Staphylococcus</taxon>
        <taxon>Staphylococcus cohnii species complex</taxon>
    </lineage>
</organism>
<reference evidence="3 4" key="1">
    <citation type="journal article" date="2016" name="Front. Microbiol.">
        <title>Comprehensive Phylogenetic Analysis of Bovine Non-aureus Staphylococci Species Based on Whole-Genome Sequencing.</title>
        <authorList>
            <person name="Naushad S."/>
            <person name="Barkema H.W."/>
            <person name="Luby C."/>
            <person name="Condas L.A."/>
            <person name="Nobrega D.B."/>
            <person name="Carson D.A."/>
            <person name="De Buck J."/>
        </authorList>
    </citation>
    <scope>NUCLEOTIDE SEQUENCE [LARGE SCALE GENOMIC DNA]</scope>
    <source>
        <strain evidence="3 4">SNUC 3829</strain>
    </source>
</reference>
<dbReference type="EMBL" id="PYZR01000085">
    <property type="protein sequence ID" value="PTF66064.1"/>
    <property type="molecule type" value="Genomic_DNA"/>
</dbReference>
<dbReference type="CDD" id="cd00761">
    <property type="entry name" value="Glyco_tranf_GTA_type"/>
    <property type="match status" value="1"/>
</dbReference>
<proteinExistence type="inferred from homology"/>
<evidence type="ECO:0000313" key="4">
    <source>
        <dbReference type="Proteomes" id="UP000241208"/>
    </source>
</evidence>
<sequence length="475" mass="55721">MKKVLFSIVITTFNNEDFIKKTLDSVVNQTLNNKQYEIIVIDDHSSDSTWNIVQQTNAENLYMYRLSENSGGPSHPRNKGIELSKGDYIYFLDGDDWLEPTILENIAENKQWLKSDVIISKVIKVSDNKKSVHARFMTDQAHINQRTNNIPYLYYYLGPSGKFISLQLIKKNNIRFLPDLHFGEDKLFFLNVFSVAKRATTTTKIGCYLNRLSQNVSIIRRTNFIKKRESDFEIFKAALQIKNTKTRDKFLLRIVEYDLLYNCNSHVFNNLNDVEKESVFKIIKEIYYNDYVRKKIVKNINYRFKNAVEAIYENDLEKFVCFFKWLKQGVKLLEQRAHNRYSLTSVDDYHFEYIAPISNLKNLQVSEECVYLQIDIHNLDKERVSSIQLENRKNWRDSKFIQAFTLNQGFLTIVLNKSDLDKLVLGIFNIMVMYDSYKTLNIKYAFTKEVKVTGKIATFYPTINGNLALKVSSDT</sequence>